<dbReference type="InterPro" id="IPR036890">
    <property type="entry name" value="HATPase_C_sf"/>
</dbReference>
<evidence type="ECO:0000256" key="5">
    <source>
        <dbReference type="SAM" id="Coils"/>
    </source>
</evidence>
<comment type="caution">
    <text evidence="4">Lacks conserved residue(s) required for the propagation of feature annotation.</text>
</comment>
<evidence type="ECO:0000256" key="4">
    <source>
        <dbReference type="PROSITE-ProRule" id="PRU00169"/>
    </source>
</evidence>
<dbReference type="InterPro" id="IPR001789">
    <property type="entry name" value="Sig_transdc_resp-reg_receiver"/>
</dbReference>
<evidence type="ECO:0000259" key="7">
    <source>
        <dbReference type="PROSITE" id="PS50110"/>
    </source>
</evidence>
<keyword evidence="3 4" id="KW-0597">Phosphoprotein</keyword>
<dbReference type="SMART" id="SM00387">
    <property type="entry name" value="HATPase_c"/>
    <property type="match status" value="1"/>
</dbReference>
<feature type="modified residue" description="4-aspartylphosphate" evidence="4">
    <location>
        <position position="496"/>
    </location>
</feature>
<dbReference type="AlphaFoldDB" id="A0A345ZYW7"/>
<dbReference type="Pfam" id="PF00072">
    <property type="entry name" value="Response_reg"/>
    <property type="match status" value="1"/>
</dbReference>
<dbReference type="InterPro" id="IPR011006">
    <property type="entry name" value="CheY-like_superfamily"/>
</dbReference>
<organism evidence="8 9">
    <name type="scientific">Pseudolabrys taiwanensis</name>
    <dbReference type="NCBI Taxonomy" id="331696"/>
    <lineage>
        <taxon>Bacteria</taxon>
        <taxon>Pseudomonadati</taxon>
        <taxon>Pseudomonadota</taxon>
        <taxon>Alphaproteobacteria</taxon>
        <taxon>Hyphomicrobiales</taxon>
        <taxon>Xanthobacteraceae</taxon>
        <taxon>Pseudolabrys</taxon>
    </lineage>
</organism>
<evidence type="ECO:0000256" key="3">
    <source>
        <dbReference type="ARBA" id="ARBA00022553"/>
    </source>
</evidence>
<dbReference type="Gene3D" id="1.10.287.130">
    <property type="match status" value="1"/>
</dbReference>
<feature type="coiled-coil region" evidence="5">
    <location>
        <begin position="150"/>
        <end position="191"/>
    </location>
</feature>
<evidence type="ECO:0000259" key="6">
    <source>
        <dbReference type="PROSITE" id="PS50109"/>
    </source>
</evidence>
<reference evidence="8 9" key="1">
    <citation type="submission" date="2018-07" db="EMBL/GenBank/DDBJ databases">
        <authorList>
            <person name="Quirk P.G."/>
            <person name="Krulwich T.A."/>
        </authorList>
    </citation>
    <scope>NUCLEOTIDE SEQUENCE [LARGE SCALE GENOMIC DNA]</scope>
    <source>
        <strain evidence="8 9">CC-BB4</strain>
    </source>
</reference>
<dbReference type="EMBL" id="CP031417">
    <property type="protein sequence ID" value="AXK82114.1"/>
    <property type="molecule type" value="Genomic_DNA"/>
</dbReference>
<evidence type="ECO:0000256" key="1">
    <source>
        <dbReference type="ARBA" id="ARBA00000085"/>
    </source>
</evidence>
<dbReference type="PRINTS" id="PR00344">
    <property type="entry name" value="BCTRLSENSOR"/>
</dbReference>
<evidence type="ECO:0000313" key="8">
    <source>
        <dbReference type="EMBL" id="AXK82114.1"/>
    </source>
</evidence>
<evidence type="ECO:0000256" key="2">
    <source>
        <dbReference type="ARBA" id="ARBA00012438"/>
    </source>
</evidence>
<name>A0A345ZYW7_9HYPH</name>
<sequence length="562" mass="60779">MQVNVKTATSLATATERVLVLAPSGRDAGVARDILEDAGIAVEICRDLEALLARLDEGAEAAVVTEEVLRGDARGLIRWVSEQPAWSDFPFIVLTRHGGGIERNPHAAQVTAALGNVSFLERPFHPTTLVSVVQNNLRGRRRQYECRRLNEELELRVQERTAELAQANGQLRSQMEERERVEMTLRQMQRLEAVGQLTSGVAHDFNNLLTVVLGNINFLDKKFTEHGIDGKMAQRLGYMRTAAERGAKLTDHLLSFSRRQRLQPKALDLSGTVGNMRDLLQSTIGGSVRIEMRLAAALWPAFVDPTQLELAVLNLAINARDALGADGTIELSTANVTLRAPRAPEEPAAGDYVEVCVSDDGHGMTAEVRAKVFEPFFTTKEIGKGSGLGLSQVLGFAKQSGGGIRLNSTPGRGTSVHIYLPRAHISADESDVAPAVAPVPERAGGRILLVDDDNAVREVTAAMLDELGYQVIEAGSGPSALQLLDDRTHCDLIIIDFAMPGMSGAELARRVKARRPELPVLFVTGFAERSALAGVQDGHIIGKPFVTGELAEKVQRALAGTL</sequence>
<dbReference type="PANTHER" id="PTHR43065">
    <property type="entry name" value="SENSOR HISTIDINE KINASE"/>
    <property type="match status" value="1"/>
</dbReference>
<accession>A0A345ZYW7</accession>
<dbReference type="InterPro" id="IPR003661">
    <property type="entry name" value="HisK_dim/P_dom"/>
</dbReference>
<dbReference type="KEGG" id="ptaw:DW352_17225"/>
<dbReference type="SUPFAM" id="SSF47384">
    <property type="entry name" value="Homodimeric domain of signal transducing histidine kinase"/>
    <property type="match status" value="1"/>
</dbReference>
<dbReference type="Gene3D" id="3.30.565.10">
    <property type="entry name" value="Histidine kinase-like ATPase, C-terminal domain"/>
    <property type="match status" value="1"/>
</dbReference>
<dbReference type="InterPro" id="IPR004358">
    <property type="entry name" value="Sig_transdc_His_kin-like_C"/>
</dbReference>
<protein>
    <recommendedName>
        <fullName evidence="2">histidine kinase</fullName>
        <ecNumber evidence="2">2.7.13.3</ecNumber>
    </recommendedName>
</protein>
<dbReference type="InterPro" id="IPR003594">
    <property type="entry name" value="HATPase_dom"/>
</dbReference>
<comment type="catalytic activity">
    <reaction evidence="1">
        <text>ATP + protein L-histidine = ADP + protein N-phospho-L-histidine.</text>
        <dbReference type="EC" id="2.7.13.3"/>
    </reaction>
</comment>
<dbReference type="PROSITE" id="PS50110">
    <property type="entry name" value="RESPONSE_REGULATORY"/>
    <property type="match status" value="2"/>
</dbReference>
<dbReference type="CDD" id="cd00082">
    <property type="entry name" value="HisKA"/>
    <property type="match status" value="1"/>
</dbReference>
<dbReference type="Gene3D" id="3.40.50.2300">
    <property type="match status" value="2"/>
</dbReference>
<feature type="domain" description="Response regulatory" evidence="7">
    <location>
        <begin position="17"/>
        <end position="137"/>
    </location>
</feature>
<dbReference type="InterPro" id="IPR005467">
    <property type="entry name" value="His_kinase_dom"/>
</dbReference>
<keyword evidence="5" id="KW-0175">Coiled coil</keyword>
<dbReference type="PANTHER" id="PTHR43065:SF49">
    <property type="entry name" value="HISTIDINE KINASE"/>
    <property type="match status" value="1"/>
</dbReference>
<dbReference type="EC" id="2.7.13.3" evidence="2"/>
<dbReference type="SMART" id="SM00388">
    <property type="entry name" value="HisKA"/>
    <property type="match status" value="1"/>
</dbReference>
<keyword evidence="9" id="KW-1185">Reference proteome</keyword>
<evidence type="ECO:0000313" key="9">
    <source>
        <dbReference type="Proteomes" id="UP000254889"/>
    </source>
</evidence>
<gene>
    <name evidence="8" type="ORF">DW352_17225</name>
</gene>
<dbReference type="RefSeq" id="WP_115692493.1">
    <property type="nucleotide sequence ID" value="NZ_CP031417.1"/>
</dbReference>
<dbReference type="SMART" id="SM00448">
    <property type="entry name" value="REC"/>
    <property type="match status" value="2"/>
</dbReference>
<dbReference type="Pfam" id="PF00512">
    <property type="entry name" value="HisKA"/>
    <property type="match status" value="1"/>
</dbReference>
<dbReference type="Pfam" id="PF02518">
    <property type="entry name" value="HATPase_c"/>
    <property type="match status" value="1"/>
</dbReference>
<dbReference type="OrthoDB" id="9796100at2"/>
<feature type="domain" description="Response regulatory" evidence="7">
    <location>
        <begin position="446"/>
        <end position="558"/>
    </location>
</feature>
<dbReference type="InterPro" id="IPR036097">
    <property type="entry name" value="HisK_dim/P_sf"/>
</dbReference>
<dbReference type="GO" id="GO:0000155">
    <property type="term" value="F:phosphorelay sensor kinase activity"/>
    <property type="evidence" value="ECO:0007669"/>
    <property type="project" value="InterPro"/>
</dbReference>
<proteinExistence type="predicted"/>
<dbReference type="PROSITE" id="PS50109">
    <property type="entry name" value="HIS_KIN"/>
    <property type="match status" value="1"/>
</dbReference>
<dbReference type="SUPFAM" id="SSF52172">
    <property type="entry name" value="CheY-like"/>
    <property type="match status" value="2"/>
</dbReference>
<dbReference type="SUPFAM" id="SSF55874">
    <property type="entry name" value="ATPase domain of HSP90 chaperone/DNA topoisomerase II/histidine kinase"/>
    <property type="match status" value="1"/>
</dbReference>
<dbReference type="Proteomes" id="UP000254889">
    <property type="component" value="Chromosome"/>
</dbReference>
<feature type="domain" description="Histidine kinase" evidence="6">
    <location>
        <begin position="200"/>
        <end position="424"/>
    </location>
</feature>